<feature type="transmembrane region" description="Helical" evidence="2">
    <location>
        <begin position="331"/>
        <end position="352"/>
    </location>
</feature>
<feature type="transmembrane region" description="Helical" evidence="2">
    <location>
        <begin position="182"/>
        <end position="212"/>
    </location>
</feature>
<organism evidence="3 4">
    <name type="scientific">Waltera acetigignens</name>
    <dbReference type="NCBI Taxonomy" id="2981769"/>
    <lineage>
        <taxon>Bacteria</taxon>
        <taxon>Bacillati</taxon>
        <taxon>Bacillota</taxon>
        <taxon>Clostridia</taxon>
        <taxon>Lachnospirales</taxon>
        <taxon>Lachnospiraceae</taxon>
        <taxon>Waltera</taxon>
    </lineage>
</organism>
<feature type="transmembrane region" description="Helical" evidence="2">
    <location>
        <begin position="142"/>
        <end position="161"/>
    </location>
</feature>
<reference evidence="3 4" key="1">
    <citation type="submission" date="2021-10" db="EMBL/GenBank/DDBJ databases">
        <title>Anaerobic single-cell dispensing facilitates the cultivation of human gut bacteria.</title>
        <authorList>
            <person name="Afrizal A."/>
        </authorList>
    </citation>
    <scope>NUCLEOTIDE SEQUENCE [LARGE SCALE GENOMIC DNA]</scope>
    <source>
        <strain evidence="3 4">CLA-AA-H273</strain>
    </source>
</reference>
<feature type="transmembrane region" description="Helical" evidence="2">
    <location>
        <begin position="530"/>
        <end position="550"/>
    </location>
</feature>
<evidence type="ECO:0000256" key="2">
    <source>
        <dbReference type="SAM" id="Phobius"/>
    </source>
</evidence>
<keyword evidence="2" id="KW-1133">Transmembrane helix</keyword>
<dbReference type="AlphaFoldDB" id="A0AAE3A2D1"/>
<dbReference type="RefSeq" id="WP_227733340.1">
    <property type="nucleotide sequence ID" value="NZ_JAJEPV010000021.1"/>
</dbReference>
<feature type="transmembrane region" description="Helical" evidence="2">
    <location>
        <begin position="398"/>
        <end position="417"/>
    </location>
</feature>
<feature type="transmembrane region" description="Helical" evidence="2">
    <location>
        <begin position="232"/>
        <end position="259"/>
    </location>
</feature>
<dbReference type="EMBL" id="JAJEPV010000021">
    <property type="protein sequence ID" value="MCC2119873.1"/>
    <property type="molecule type" value="Genomic_DNA"/>
</dbReference>
<evidence type="ECO:0000313" key="3">
    <source>
        <dbReference type="EMBL" id="MCC2119873.1"/>
    </source>
</evidence>
<feature type="transmembrane region" description="Helical" evidence="2">
    <location>
        <begin position="656"/>
        <end position="676"/>
    </location>
</feature>
<dbReference type="Proteomes" id="UP001197795">
    <property type="component" value="Unassembled WGS sequence"/>
</dbReference>
<proteinExistence type="predicted"/>
<evidence type="ECO:0000256" key="1">
    <source>
        <dbReference type="SAM" id="Coils"/>
    </source>
</evidence>
<keyword evidence="4" id="KW-1185">Reference proteome</keyword>
<feature type="coiled-coil region" evidence="1">
    <location>
        <begin position="438"/>
        <end position="468"/>
    </location>
</feature>
<keyword evidence="1" id="KW-0175">Coiled coil</keyword>
<accession>A0AAE3A2D1</accession>
<evidence type="ECO:0008006" key="5">
    <source>
        <dbReference type="Google" id="ProtNLM"/>
    </source>
</evidence>
<keyword evidence="2" id="KW-0812">Transmembrane</keyword>
<comment type="caution">
    <text evidence="3">The sequence shown here is derived from an EMBL/GenBank/DDBJ whole genome shotgun (WGS) entry which is preliminary data.</text>
</comment>
<name>A0AAE3A2D1_9FIRM</name>
<protein>
    <recommendedName>
        <fullName evidence="5">ABC-2 family transporter protein</fullName>
    </recommendedName>
</protein>
<gene>
    <name evidence="3" type="ORF">LKD75_09790</name>
</gene>
<feature type="transmembrane region" description="Helical" evidence="2">
    <location>
        <begin position="575"/>
        <end position="594"/>
    </location>
</feature>
<feature type="transmembrane region" description="Helical" evidence="2">
    <location>
        <begin position="15"/>
        <end position="35"/>
    </location>
</feature>
<feature type="transmembrane region" description="Helical" evidence="2">
    <location>
        <begin position="623"/>
        <end position="644"/>
    </location>
</feature>
<sequence length="688" mass="78920">MRLTGYEIKKLMTQIPLWIAFIGLFVGNLFLLFMIQKKEAAYVYVYQQKDQYIAFCEGNEQADELGFYEADLEEQKRYLDSYREFISQMQDRSKAMENVISEGNHYLTDNIRKTCHDFSAVAKASVTVDNCFGIKALAEYQYGIFFAISFQGVLTWYLLFYERNRKLFILIKGCKNGHHVTAYSKLFLLLSGGVLYTLLQETSVVLFLKWMYGYGNMNRPVQSVSLFRNCPYVLSVGQAIGLLIFLRVGLSLLTGSVLFMAGMLVKSETGAFIVMMLPMICEYAAYHFIAVTGTLRVCKIINPFFYWDMRQALGSYVNFNFGGHAIGKNEVAVSVFLIIYVVCCASGINLFHRTCQISDSGRLETLIIRLRKKWSVLGHRRNLVYYEFYKLLIQQKKGIVIIIALWLMMQNVFAVYAPQYYATAKDAAYHMYLKNLSGQLTEETLEQVENEKRRLEQLQESSRESAEMSGTDEIDRLLMQLEWQRLHEGFQELTDQIRGLSEKEGKLSEKYLLDEKAYLDIWGNVTHEVLTWYVGAVLLLFLLGGIYGAGEESNLIPLIRSTRRGREVLERSKDLAAIICVVFVYLVMAAPLFLKLQNIDGFATAGQKMCNLVNWNCESSITLGWYETFVFVLKFGSFLAVGILGRTLYKKLKQRIPALLMGSGILIIVVLLLLYFKRSSHMILLNMI</sequence>
<keyword evidence="2" id="KW-0472">Membrane</keyword>
<evidence type="ECO:0000313" key="4">
    <source>
        <dbReference type="Proteomes" id="UP001197795"/>
    </source>
</evidence>